<dbReference type="AlphaFoldDB" id="A0A1Y5SXM8"/>
<reference evidence="3 4" key="1">
    <citation type="submission" date="2017-03" db="EMBL/GenBank/DDBJ databases">
        <authorList>
            <person name="Afonso C.L."/>
            <person name="Miller P.J."/>
            <person name="Scott M.A."/>
            <person name="Spackman E."/>
            <person name="Goraichik I."/>
            <person name="Dimitrov K.M."/>
            <person name="Suarez D.L."/>
            <person name="Swayne D.E."/>
        </authorList>
    </citation>
    <scope>NUCLEOTIDE SEQUENCE [LARGE SCALE GENOMIC DNA]</scope>
    <source>
        <strain evidence="3 4">CECT 7691</strain>
    </source>
</reference>
<evidence type="ECO:0000256" key="1">
    <source>
        <dbReference type="ARBA" id="ARBA00044755"/>
    </source>
</evidence>
<dbReference type="Proteomes" id="UP000193200">
    <property type="component" value="Unassembled WGS sequence"/>
</dbReference>
<name>A0A1Y5SXM8_9PROT</name>
<gene>
    <name evidence="3" type="ORF">OCH7691_02147</name>
</gene>
<protein>
    <submittedName>
        <fullName evidence="3">Polymer-forming cytoskeletal</fullName>
    </submittedName>
</protein>
<dbReference type="PANTHER" id="PTHR35024:SF4">
    <property type="entry name" value="POLYMER-FORMING CYTOSKELETAL PROTEIN"/>
    <property type="match status" value="1"/>
</dbReference>
<sequence length="161" mass="16799">MFSKAEKTTARRTTSNAPPSIISANLKVLGNLETDGELHVDGEVDGDIAARKLTIGQTACVRGEVRADDVTIHGEVRGCVRAGRVALTKTARITGDIHHESLAIEAGATLDGHCRNSQKAAETKRIEAPQPSKPADGADRPAAQDDAGNGLAAKDSIAARI</sequence>
<evidence type="ECO:0000256" key="2">
    <source>
        <dbReference type="SAM" id="MobiDB-lite"/>
    </source>
</evidence>
<dbReference type="InParanoid" id="A0A1Y5SXM8"/>
<comment type="similarity">
    <text evidence="1">Belongs to the bactofilin family.</text>
</comment>
<evidence type="ECO:0000313" key="3">
    <source>
        <dbReference type="EMBL" id="SLN49222.1"/>
    </source>
</evidence>
<dbReference type="InterPro" id="IPR007607">
    <property type="entry name" value="BacA/B"/>
</dbReference>
<accession>A0A1Y5SXM8</accession>
<feature type="region of interest" description="Disordered" evidence="2">
    <location>
        <begin position="114"/>
        <end position="161"/>
    </location>
</feature>
<dbReference type="EMBL" id="FWFR01000001">
    <property type="protein sequence ID" value="SLN49222.1"/>
    <property type="molecule type" value="Genomic_DNA"/>
</dbReference>
<dbReference type="RefSeq" id="WP_176244995.1">
    <property type="nucleotide sequence ID" value="NZ_FWFR01000001.1"/>
</dbReference>
<evidence type="ECO:0000313" key="4">
    <source>
        <dbReference type="Proteomes" id="UP000193200"/>
    </source>
</evidence>
<dbReference type="PANTHER" id="PTHR35024">
    <property type="entry name" value="HYPOTHETICAL CYTOSOLIC PROTEIN"/>
    <property type="match status" value="1"/>
</dbReference>
<proteinExistence type="inferred from homology"/>
<organism evidence="3 4">
    <name type="scientific">Oceanibacterium hippocampi</name>
    <dbReference type="NCBI Taxonomy" id="745714"/>
    <lineage>
        <taxon>Bacteria</taxon>
        <taxon>Pseudomonadati</taxon>
        <taxon>Pseudomonadota</taxon>
        <taxon>Alphaproteobacteria</taxon>
        <taxon>Sneathiellales</taxon>
        <taxon>Sneathiellaceae</taxon>
        <taxon>Oceanibacterium</taxon>
    </lineage>
</organism>
<dbReference type="Pfam" id="PF04519">
    <property type="entry name" value="Bactofilin"/>
    <property type="match status" value="1"/>
</dbReference>
<keyword evidence="4" id="KW-1185">Reference proteome</keyword>